<proteinExistence type="predicted"/>
<accession>A0A967AVL7</accession>
<reference evidence="1" key="1">
    <citation type="submission" date="2019-07" db="EMBL/GenBank/DDBJ databases">
        <authorList>
            <person name="De-Chao Zhang Q."/>
        </authorList>
    </citation>
    <scope>NUCLEOTIDE SEQUENCE</scope>
    <source>
        <strain evidence="1">TP-CH-4</strain>
    </source>
</reference>
<comment type="caution">
    <text evidence="1">The sequence shown here is derived from an EMBL/GenBank/DDBJ whole genome shotgun (WGS) entry which is preliminary data.</text>
</comment>
<sequence length="48" mass="5433">MGYLSPEIEDFAKKKKTRSDSLVKKERSCGIFQDYGFGEVVSGKTDKE</sequence>
<keyword evidence="2" id="KW-1185">Reference proteome</keyword>
<dbReference type="AlphaFoldDB" id="A0A967AVL7"/>
<dbReference type="RefSeq" id="WP_166204876.1">
    <property type="nucleotide sequence ID" value="NZ_VIKU02000003.1"/>
</dbReference>
<dbReference type="EMBL" id="VIKU02000003">
    <property type="protein sequence ID" value="NHF59893.1"/>
    <property type="molecule type" value="Genomic_DNA"/>
</dbReference>
<evidence type="ECO:0000313" key="1">
    <source>
        <dbReference type="EMBL" id="NHF59893.1"/>
    </source>
</evidence>
<protein>
    <submittedName>
        <fullName evidence="1">Uncharacterized protein</fullName>
    </submittedName>
</protein>
<evidence type="ECO:0000313" key="2">
    <source>
        <dbReference type="Proteomes" id="UP000707206"/>
    </source>
</evidence>
<reference evidence="1" key="2">
    <citation type="submission" date="2020-03" db="EMBL/GenBank/DDBJ databases">
        <title>Flavobacteriaceae bacterium strain TP-CH-4, a member of the family Flavobacteriaceae isolated from a deep-sea seamount.</title>
        <authorList>
            <person name="Zhang D.-C."/>
        </authorList>
    </citation>
    <scope>NUCLEOTIDE SEQUENCE</scope>
    <source>
        <strain evidence="1">TP-CH-4</strain>
    </source>
</reference>
<dbReference type="Proteomes" id="UP000707206">
    <property type="component" value="Unassembled WGS sequence"/>
</dbReference>
<organism evidence="1 2">
    <name type="scientific">Pelagihabitans pacificus</name>
    <dbReference type="NCBI Taxonomy" id="2696054"/>
    <lineage>
        <taxon>Bacteria</taxon>
        <taxon>Pseudomonadati</taxon>
        <taxon>Bacteroidota</taxon>
        <taxon>Flavobacteriia</taxon>
        <taxon>Flavobacteriales</taxon>
        <taxon>Flavobacteriaceae</taxon>
        <taxon>Pelagihabitans</taxon>
    </lineage>
</organism>
<name>A0A967AVL7_9FLAO</name>
<gene>
    <name evidence="1" type="ORF">FK220_011115</name>
</gene>